<feature type="domain" description="Protein-glutamine gamma-glutamyltransferase-like C-terminal" evidence="2">
    <location>
        <begin position="389"/>
        <end position="466"/>
    </location>
</feature>
<feature type="transmembrane region" description="Helical" evidence="1">
    <location>
        <begin position="21"/>
        <end position="50"/>
    </location>
</feature>
<evidence type="ECO:0000256" key="1">
    <source>
        <dbReference type="SAM" id="Phobius"/>
    </source>
</evidence>
<dbReference type="InterPro" id="IPR025403">
    <property type="entry name" value="TgpA-like_C"/>
</dbReference>
<feature type="transmembrane region" description="Helical" evidence="1">
    <location>
        <begin position="122"/>
        <end position="141"/>
    </location>
</feature>
<keyword evidence="4" id="KW-1185">Reference proteome</keyword>
<organism evidence="3 4">
    <name type="scientific">Ktedonospora formicarum</name>
    <dbReference type="NCBI Taxonomy" id="2778364"/>
    <lineage>
        <taxon>Bacteria</taxon>
        <taxon>Bacillati</taxon>
        <taxon>Chloroflexota</taxon>
        <taxon>Ktedonobacteria</taxon>
        <taxon>Ktedonobacterales</taxon>
        <taxon>Ktedonobacteraceae</taxon>
        <taxon>Ktedonospora</taxon>
    </lineage>
</organism>
<protein>
    <recommendedName>
        <fullName evidence="2">Protein-glutamine gamma-glutamyltransferase-like C-terminal domain-containing protein</fullName>
    </recommendedName>
</protein>
<reference evidence="3" key="1">
    <citation type="submission" date="2020-10" db="EMBL/GenBank/DDBJ databases">
        <title>Taxonomic study of unclassified bacteria belonging to the class Ktedonobacteria.</title>
        <authorList>
            <person name="Yabe S."/>
            <person name="Wang C.M."/>
            <person name="Zheng Y."/>
            <person name="Sakai Y."/>
            <person name="Cavaletti L."/>
            <person name="Monciardini P."/>
            <person name="Donadio S."/>
        </authorList>
    </citation>
    <scope>NUCLEOTIDE SEQUENCE</scope>
    <source>
        <strain evidence="3">SOSP1-1</strain>
    </source>
</reference>
<dbReference type="EMBL" id="BNJF01000002">
    <property type="protein sequence ID" value="GHO45881.1"/>
    <property type="molecule type" value="Genomic_DNA"/>
</dbReference>
<accession>A0A8J3MTF6</accession>
<feature type="transmembrane region" description="Helical" evidence="1">
    <location>
        <begin position="315"/>
        <end position="340"/>
    </location>
</feature>
<evidence type="ECO:0000313" key="4">
    <source>
        <dbReference type="Proteomes" id="UP000612362"/>
    </source>
</evidence>
<dbReference type="RefSeq" id="WP_220195302.1">
    <property type="nucleotide sequence ID" value="NZ_BNJF01000002.1"/>
</dbReference>
<keyword evidence="1" id="KW-0472">Membrane</keyword>
<feature type="transmembrane region" description="Helical" evidence="1">
    <location>
        <begin position="259"/>
        <end position="280"/>
    </location>
</feature>
<feature type="transmembrane region" description="Helical" evidence="1">
    <location>
        <begin position="229"/>
        <end position="247"/>
    </location>
</feature>
<dbReference type="Proteomes" id="UP000612362">
    <property type="component" value="Unassembled WGS sequence"/>
</dbReference>
<gene>
    <name evidence="3" type="ORF">KSX_40440</name>
</gene>
<keyword evidence="1" id="KW-1133">Transmembrane helix</keyword>
<comment type="caution">
    <text evidence="3">The sequence shown here is derived from an EMBL/GenBank/DDBJ whole genome shotgun (WGS) entry which is preliminary data.</text>
</comment>
<dbReference type="Pfam" id="PF13559">
    <property type="entry name" value="DUF4129"/>
    <property type="match status" value="1"/>
</dbReference>
<feature type="transmembrane region" description="Helical" evidence="1">
    <location>
        <begin position="62"/>
        <end position="81"/>
    </location>
</feature>
<proteinExistence type="predicted"/>
<feature type="transmembrane region" description="Helical" evidence="1">
    <location>
        <begin position="153"/>
        <end position="174"/>
    </location>
</feature>
<dbReference type="AlphaFoldDB" id="A0A8J3MTF6"/>
<evidence type="ECO:0000259" key="2">
    <source>
        <dbReference type="Pfam" id="PF13559"/>
    </source>
</evidence>
<feature type="transmembrane region" description="Helical" evidence="1">
    <location>
        <begin position="186"/>
        <end position="208"/>
    </location>
</feature>
<sequence length="480" mass="54092">MSSPTRSTTRRARSSRRVLFTSSWIEVCIIPVASAIMEALPITLALQALFHRSSVSAGDQQMLNAASVTFALLGLHWWMMWSRAKGILAGVVKMRTLLLQLLSFLLAFAFLLWTNPVFLVDVSGWTLILFLTGLLWGRSYFRMRARPDEETDQLLISLKIGFLVMLGVVVFALIEQSQGFPDLNQTLLADFPIFFLSALLALSFKRLSILKQEQSQKGRGSHSLETGRWLVILALVWVAVIIGSILLEALPPDVLSGAVNVLLGILFGILGLFASLLSLLPFPDASQLSSLHGQSRQDHQMPPQFQIKQPPHPTLFSLPISLLIFGGGVLLAVLILTVLLRKRAYLVEEGNEDEMREQLDKEKIRQERRIERKQSLKLEILDPSSARARYREFLTATATQGLPRRPEETPIEYQTRLLSLTQGESEVKEPQGPSDQEILATLTQAYTRERYGAKPLTPERRDYLRQWVPSLFRHFGRKSP</sequence>
<evidence type="ECO:0000313" key="3">
    <source>
        <dbReference type="EMBL" id="GHO45881.1"/>
    </source>
</evidence>
<name>A0A8J3MTF6_9CHLR</name>
<keyword evidence="1" id="KW-0812">Transmembrane</keyword>
<feature type="transmembrane region" description="Helical" evidence="1">
    <location>
        <begin position="97"/>
        <end position="116"/>
    </location>
</feature>